<accession>A0A7R9M0Q3</accession>
<name>A0A7R9M0Q3_9ACAR</name>
<protein>
    <submittedName>
        <fullName evidence="1">Uncharacterized protein</fullName>
    </submittedName>
</protein>
<dbReference type="OrthoDB" id="109543at2759"/>
<dbReference type="Proteomes" id="UP000728032">
    <property type="component" value="Unassembled WGS sequence"/>
</dbReference>
<dbReference type="EMBL" id="CAJPVJ010004617">
    <property type="protein sequence ID" value="CAG2168777.1"/>
    <property type="molecule type" value="Genomic_DNA"/>
</dbReference>
<sequence length="68" mass="7854">MEAVIMQLCASFVKGQARIKRTKGNTKEFSKKLAEASFRNVIKIHDRHGWMKSNFHIKEDIPKKGLII</sequence>
<reference evidence="1" key="1">
    <citation type="submission" date="2020-11" db="EMBL/GenBank/DDBJ databases">
        <authorList>
            <person name="Tran Van P."/>
        </authorList>
    </citation>
    <scope>NUCLEOTIDE SEQUENCE</scope>
</reference>
<evidence type="ECO:0000313" key="2">
    <source>
        <dbReference type="Proteomes" id="UP000728032"/>
    </source>
</evidence>
<proteinExistence type="predicted"/>
<dbReference type="EMBL" id="OC919442">
    <property type="protein sequence ID" value="CAD7651354.1"/>
    <property type="molecule type" value="Genomic_DNA"/>
</dbReference>
<organism evidence="1">
    <name type="scientific">Oppiella nova</name>
    <dbReference type="NCBI Taxonomy" id="334625"/>
    <lineage>
        <taxon>Eukaryota</taxon>
        <taxon>Metazoa</taxon>
        <taxon>Ecdysozoa</taxon>
        <taxon>Arthropoda</taxon>
        <taxon>Chelicerata</taxon>
        <taxon>Arachnida</taxon>
        <taxon>Acari</taxon>
        <taxon>Acariformes</taxon>
        <taxon>Sarcoptiformes</taxon>
        <taxon>Oribatida</taxon>
        <taxon>Brachypylina</taxon>
        <taxon>Oppioidea</taxon>
        <taxon>Oppiidae</taxon>
        <taxon>Oppiella</taxon>
    </lineage>
</organism>
<dbReference type="AlphaFoldDB" id="A0A7R9M0Q3"/>
<keyword evidence="2" id="KW-1185">Reference proteome</keyword>
<gene>
    <name evidence="1" type="ORF">ONB1V03_LOCUS8261</name>
</gene>
<evidence type="ECO:0000313" key="1">
    <source>
        <dbReference type="EMBL" id="CAD7651354.1"/>
    </source>
</evidence>